<dbReference type="AlphaFoldDB" id="A0A815S3Z8"/>
<dbReference type="Proteomes" id="UP000663828">
    <property type="component" value="Unassembled WGS sequence"/>
</dbReference>
<comment type="caution">
    <text evidence="4">The sequence shown here is derived from an EMBL/GenBank/DDBJ whole genome shotgun (WGS) entry which is preliminary data.</text>
</comment>
<dbReference type="EMBL" id="CAJNOR010004247">
    <property type="protein sequence ID" value="CAF1487112.1"/>
    <property type="molecule type" value="Genomic_DNA"/>
</dbReference>
<gene>
    <name evidence="4" type="ORF">XAT740_LOCUS38870</name>
</gene>
<keyword evidence="1" id="KW-0378">Hydrolase</keyword>
<accession>A0A815S3Z8</accession>
<dbReference type="SUPFAM" id="SSF51445">
    <property type="entry name" value="(Trans)glycosidases"/>
    <property type="match status" value="1"/>
</dbReference>
<feature type="non-terminal residue" evidence="4">
    <location>
        <position position="1"/>
    </location>
</feature>
<dbReference type="Gene3D" id="3.20.20.80">
    <property type="entry name" value="Glycosidases"/>
    <property type="match status" value="2"/>
</dbReference>
<dbReference type="GO" id="GO:0016231">
    <property type="term" value="F:beta-N-acetylglucosaminidase activity"/>
    <property type="evidence" value="ECO:0007669"/>
    <property type="project" value="TreeGrafter"/>
</dbReference>
<evidence type="ECO:0000313" key="5">
    <source>
        <dbReference type="Proteomes" id="UP000663828"/>
    </source>
</evidence>
<evidence type="ECO:0000259" key="3">
    <source>
        <dbReference type="PROSITE" id="PS52009"/>
    </source>
</evidence>
<reference evidence="4" key="1">
    <citation type="submission" date="2021-02" db="EMBL/GenBank/DDBJ databases">
        <authorList>
            <person name="Nowell W R."/>
        </authorList>
    </citation>
    <scope>NUCLEOTIDE SEQUENCE</scope>
</reference>
<dbReference type="Pfam" id="PF07555">
    <property type="entry name" value="NAGidase"/>
    <property type="match status" value="1"/>
</dbReference>
<dbReference type="PANTHER" id="PTHR13170">
    <property type="entry name" value="O-GLCNACASE"/>
    <property type="match status" value="1"/>
</dbReference>
<evidence type="ECO:0000313" key="4">
    <source>
        <dbReference type="EMBL" id="CAF1487112.1"/>
    </source>
</evidence>
<dbReference type="InterPro" id="IPR011496">
    <property type="entry name" value="O-GlcNAcase_cat"/>
</dbReference>
<evidence type="ECO:0000256" key="1">
    <source>
        <dbReference type="ARBA" id="ARBA00022801"/>
    </source>
</evidence>
<evidence type="ECO:0000256" key="2">
    <source>
        <dbReference type="ARBA" id="ARBA00023295"/>
    </source>
</evidence>
<proteinExistence type="predicted"/>
<organism evidence="4 5">
    <name type="scientific">Adineta ricciae</name>
    <name type="common">Rotifer</name>
    <dbReference type="NCBI Taxonomy" id="249248"/>
    <lineage>
        <taxon>Eukaryota</taxon>
        <taxon>Metazoa</taxon>
        <taxon>Spiralia</taxon>
        <taxon>Gnathifera</taxon>
        <taxon>Rotifera</taxon>
        <taxon>Eurotatoria</taxon>
        <taxon>Bdelloidea</taxon>
        <taxon>Adinetida</taxon>
        <taxon>Adinetidae</taxon>
        <taxon>Adineta</taxon>
    </lineage>
</organism>
<dbReference type="PROSITE" id="PS52009">
    <property type="entry name" value="GH84"/>
    <property type="match status" value="1"/>
</dbReference>
<dbReference type="GO" id="GO:0009100">
    <property type="term" value="P:glycoprotein metabolic process"/>
    <property type="evidence" value="ECO:0007669"/>
    <property type="project" value="TreeGrafter"/>
</dbReference>
<protein>
    <recommendedName>
        <fullName evidence="3">GH84 domain-containing protein</fullName>
    </recommendedName>
</protein>
<name>A0A815S3Z8_ADIRI</name>
<keyword evidence="5" id="KW-1185">Reference proteome</keyword>
<keyword evidence="2" id="KW-0326">Glycosidase</keyword>
<dbReference type="InterPro" id="IPR017853">
    <property type="entry name" value="GH"/>
</dbReference>
<feature type="domain" description="GH84" evidence="3">
    <location>
        <begin position="1"/>
        <end position="129"/>
    </location>
</feature>
<dbReference type="PANTHER" id="PTHR13170:SF16">
    <property type="entry name" value="PROTEIN O-GLCNACASE"/>
    <property type="match status" value="1"/>
</dbReference>
<dbReference type="InterPro" id="IPR051822">
    <property type="entry name" value="Glycosyl_Hydrolase_84"/>
</dbReference>
<sequence>MFSCLRFGLNTYVYAPKDDVKHRSRWRDLYSYEESIELNIVYSSEKDLNALKRKFDQLSNCGCEHWALLFDDIEHEMSSQDQTRFTSFAHAQVAVTNAIYDYLNKPNLFLFCPTQYCSRMAKSALETSP</sequence>